<dbReference type="InterPro" id="IPR019931">
    <property type="entry name" value="LPXTG_anchor"/>
</dbReference>
<feature type="compositionally biased region" description="Low complexity" evidence="5">
    <location>
        <begin position="88"/>
        <end position="106"/>
    </location>
</feature>
<feature type="region of interest" description="Disordered" evidence="5">
    <location>
        <begin position="88"/>
        <end position="138"/>
    </location>
</feature>
<dbReference type="RefSeq" id="WP_156738963.1">
    <property type="nucleotide sequence ID" value="NZ_CACRYJ010000006.1"/>
</dbReference>
<evidence type="ECO:0000256" key="3">
    <source>
        <dbReference type="ARBA" id="ARBA00022729"/>
    </source>
</evidence>
<organism evidence="9 10">
    <name type="scientific">Occultella aeris</name>
    <dbReference type="NCBI Taxonomy" id="2761496"/>
    <lineage>
        <taxon>Bacteria</taxon>
        <taxon>Bacillati</taxon>
        <taxon>Actinomycetota</taxon>
        <taxon>Actinomycetes</taxon>
        <taxon>Micrococcales</taxon>
        <taxon>Ruaniaceae</taxon>
        <taxon>Occultella</taxon>
    </lineage>
</organism>
<dbReference type="AlphaFoldDB" id="A0A7M4DE57"/>
<keyword evidence="6" id="KW-0472">Membrane</keyword>
<dbReference type="PROSITE" id="PS50847">
    <property type="entry name" value="GRAM_POS_ANCHORING"/>
    <property type="match status" value="1"/>
</dbReference>
<evidence type="ECO:0000313" key="9">
    <source>
        <dbReference type="EMBL" id="VZO35171.1"/>
    </source>
</evidence>
<dbReference type="NCBIfam" id="TIGR01167">
    <property type="entry name" value="LPXTG_anchor"/>
    <property type="match status" value="1"/>
</dbReference>
<evidence type="ECO:0000256" key="5">
    <source>
        <dbReference type="SAM" id="MobiDB-lite"/>
    </source>
</evidence>
<evidence type="ECO:0000313" key="10">
    <source>
        <dbReference type="Proteomes" id="UP000419743"/>
    </source>
</evidence>
<evidence type="ECO:0000259" key="8">
    <source>
        <dbReference type="PROSITE" id="PS50847"/>
    </source>
</evidence>
<feature type="region of interest" description="Disordered" evidence="5">
    <location>
        <begin position="213"/>
        <end position="233"/>
    </location>
</feature>
<keyword evidence="2" id="KW-0964">Secreted</keyword>
<feature type="signal peptide" evidence="7">
    <location>
        <begin position="1"/>
        <end position="31"/>
    </location>
</feature>
<keyword evidence="3 7" id="KW-0732">Signal</keyword>
<dbReference type="Pfam" id="PF00746">
    <property type="entry name" value="Gram_pos_anchor"/>
    <property type="match status" value="1"/>
</dbReference>
<feature type="compositionally biased region" description="Low complexity" evidence="5">
    <location>
        <begin position="116"/>
        <end position="138"/>
    </location>
</feature>
<evidence type="ECO:0000256" key="6">
    <source>
        <dbReference type="SAM" id="Phobius"/>
    </source>
</evidence>
<sequence length="670" mass="69540">MRTIIRGSVATLATLALGLGVLTAASAPAFADALDDGGAAVIEAQVVDATAAEPTAPEQAAEPTAIPEVEATVVEPAAVAPEADPIAQPAADPVADDAPAPAAGPASESVPDPATEPAVESAPRPAAPERVAPATPAATATAMTQDAVRKVFVCKYVGTPGVDERLQTGNNPLSVSISSISDWPSGLAYPDVVVGLRFADAHNRSIVIGWDTRTGGGQQGEPDVSACPQPEGPEVPEVPEVPELTVVTPALPQWVDECGVDNGYWVYTSTVEYTYYVFDHTTLNGKVSINVVPAEGYAFPDGFRTTHTRTQNNVECQPEALVETRFKTTVRCDLGWTWIDQYERPTDYVLSGDSWVLGQPGSWTWVGKTRHEVTAEECGVAVAPLVVTQATCATTGAISLPGADHVGYVVHHLVDDALAGEPENLSDLAPGTYSVIATAAGHYSITEVPDGWQLSTSGKAETTVTIVEVDSEDCATPLESMPVTFPEPGVVDHCATANDAVEWTAGVGLDVWLQDGRFLNAVAQPGYLLPAELPAGWTLNESASAPTLAATTQVVALDVPAQVATFEFELTDIPCELQIEPILPEPTVPDPIVPAATVPDPIMPAPTVPVLLVGQSVPPARLNAPLDPATPQLPSTGAAAGTTALAASLLGGLGIALLGLSRRRREDGGR</sequence>
<accession>A0A7M4DE57</accession>
<name>A0A7M4DE57_9MICO</name>
<feature type="transmembrane region" description="Helical" evidence="6">
    <location>
        <begin position="638"/>
        <end position="660"/>
    </location>
</feature>
<evidence type="ECO:0000256" key="1">
    <source>
        <dbReference type="ARBA" id="ARBA00022512"/>
    </source>
</evidence>
<dbReference type="EMBL" id="CACRYJ010000006">
    <property type="protein sequence ID" value="VZO35171.1"/>
    <property type="molecule type" value="Genomic_DNA"/>
</dbReference>
<evidence type="ECO:0000256" key="4">
    <source>
        <dbReference type="ARBA" id="ARBA00023088"/>
    </source>
</evidence>
<feature type="domain" description="Gram-positive cocci surface proteins LPxTG" evidence="8">
    <location>
        <begin position="633"/>
        <end position="670"/>
    </location>
</feature>
<proteinExistence type="predicted"/>
<keyword evidence="10" id="KW-1185">Reference proteome</keyword>
<keyword evidence="1" id="KW-0134">Cell wall</keyword>
<evidence type="ECO:0000256" key="2">
    <source>
        <dbReference type="ARBA" id="ARBA00022525"/>
    </source>
</evidence>
<feature type="chain" id="PRO_5038578788" description="Gram-positive cocci surface proteins LPxTG domain-containing protein" evidence="7">
    <location>
        <begin position="32"/>
        <end position="670"/>
    </location>
</feature>
<dbReference type="Proteomes" id="UP000419743">
    <property type="component" value="Unassembled WGS sequence"/>
</dbReference>
<comment type="caution">
    <text evidence="9">The sequence shown here is derived from an EMBL/GenBank/DDBJ whole genome shotgun (WGS) entry which is preliminary data.</text>
</comment>
<keyword evidence="4" id="KW-0572">Peptidoglycan-anchor</keyword>
<evidence type="ECO:0000256" key="7">
    <source>
        <dbReference type="SAM" id="SignalP"/>
    </source>
</evidence>
<gene>
    <name evidence="9" type="ORF">HALOF300_00397</name>
</gene>
<keyword evidence="6" id="KW-0812">Transmembrane</keyword>
<keyword evidence="6" id="KW-1133">Transmembrane helix</keyword>
<protein>
    <recommendedName>
        <fullName evidence="8">Gram-positive cocci surface proteins LPxTG domain-containing protein</fullName>
    </recommendedName>
</protein>
<reference evidence="9 10" key="1">
    <citation type="submission" date="2019-11" db="EMBL/GenBank/DDBJ databases">
        <authorList>
            <person name="Criscuolo A."/>
        </authorList>
    </citation>
    <scope>NUCLEOTIDE SEQUENCE [LARGE SCALE GENOMIC DNA]</scope>
    <source>
        <strain evidence="9">CIP111667</strain>
    </source>
</reference>